<evidence type="ECO:0000313" key="1">
    <source>
        <dbReference type="EMBL" id="KAG0414222.1"/>
    </source>
</evidence>
<name>A0AC60P4J9_IXOPE</name>
<accession>A0AC60P4J9</accession>
<dbReference type="EMBL" id="JABSTQ010011193">
    <property type="protein sequence ID" value="KAG0414222.1"/>
    <property type="molecule type" value="Genomic_DNA"/>
</dbReference>
<gene>
    <name evidence="1" type="ORF">HPB47_008650</name>
</gene>
<keyword evidence="2" id="KW-1185">Reference proteome</keyword>
<reference evidence="1 2" key="1">
    <citation type="journal article" date="2020" name="Cell">
        <title>Large-Scale Comparative Analyses of Tick Genomes Elucidate Their Genetic Diversity and Vector Capacities.</title>
        <authorList>
            <consortium name="Tick Genome and Microbiome Consortium (TIGMIC)"/>
            <person name="Jia N."/>
            <person name="Wang J."/>
            <person name="Shi W."/>
            <person name="Du L."/>
            <person name="Sun Y."/>
            <person name="Zhan W."/>
            <person name="Jiang J.F."/>
            <person name="Wang Q."/>
            <person name="Zhang B."/>
            <person name="Ji P."/>
            <person name="Bell-Sakyi L."/>
            <person name="Cui X.M."/>
            <person name="Yuan T.T."/>
            <person name="Jiang B.G."/>
            <person name="Yang W.F."/>
            <person name="Lam T.T."/>
            <person name="Chang Q.C."/>
            <person name="Ding S.J."/>
            <person name="Wang X.J."/>
            <person name="Zhu J.G."/>
            <person name="Ruan X.D."/>
            <person name="Zhao L."/>
            <person name="Wei J.T."/>
            <person name="Ye R.Z."/>
            <person name="Que T.C."/>
            <person name="Du C.H."/>
            <person name="Zhou Y.H."/>
            <person name="Cheng J.X."/>
            <person name="Dai P.F."/>
            <person name="Guo W.B."/>
            <person name="Han X.H."/>
            <person name="Huang E.J."/>
            <person name="Li L.F."/>
            <person name="Wei W."/>
            <person name="Gao Y.C."/>
            <person name="Liu J.Z."/>
            <person name="Shao H.Z."/>
            <person name="Wang X."/>
            <person name="Wang C.C."/>
            <person name="Yang T.C."/>
            <person name="Huo Q.B."/>
            <person name="Li W."/>
            <person name="Chen H.Y."/>
            <person name="Chen S.E."/>
            <person name="Zhou L.G."/>
            <person name="Ni X.B."/>
            <person name="Tian J.H."/>
            <person name="Sheng Y."/>
            <person name="Liu T."/>
            <person name="Pan Y.S."/>
            <person name="Xia L.Y."/>
            <person name="Li J."/>
            <person name="Zhao F."/>
            <person name="Cao W.C."/>
        </authorList>
    </citation>
    <scope>NUCLEOTIDE SEQUENCE [LARGE SCALE GENOMIC DNA]</scope>
    <source>
        <strain evidence="1">Iper-2018</strain>
    </source>
</reference>
<evidence type="ECO:0000313" key="2">
    <source>
        <dbReference type="Proteomes" id="UP000805193"/>
    </source>
</evidence>
<organism evidence="1 2">
    <name type="scientific">Ixodes persulcatus</name>
    <name type="common">Taiga tick</name>
    <dbReference type="NCBI Taxonomy" id="34615"/>
    <lineage>
        <taxon>Eukaryota</taxon>
        <taxon>Metazoa</taxon>
        <taxon>Ecdysozoa</taxon>
        <taxon>Arthropoda</taxon>
        <taxon>Chelicerata</taxon>
        <taxon>Arachnida</taxon>
        <taxon>Acari</taxon>
        <taxon>Parasitiformes</taxon>
        <taxon>Ixodida</taxon>
        <taxon>Ixodoidea</taxon>
        <taxon>Ixodidae</taxon>
        <taxon>Ixodinae</taxon>
        <taxon>Ixodes</taxon>
    </lineage>
</organism>
<proteinExistence type="predicted"/>
<comment type="caution">
    <text evidence="1">The sequence shown here is derived from an EMBL/GenBank/DDBJ whole genome shotgun (WGS) entry which is preliminary data.</text>
</comment>
<protein>
    <submittedName>
        <fullName evidence="1">Uncharacterized protein</fullName>
    </submittedName>
</protein>
<sequence>MGAALVGALSVDLHDSNWRLLPLAENTADMAPDKKTKTQVSSRLASAAVRDKSSSPSRGRSPKPSPAGKRQASRSRSRSQGRVGRPKSPGKVGRPKGSGKSPPGRPGRKPSPAKKSPVRKPSPVKKSPARKPPSKSPARSGARASSSDRSPVKSAAPKSPGRKSPARVPAKRADTPRAQSKSPSRPSMAGGRRSVSPVAREHETNRKGAATPPRLPVGTPGQTVTPRSPLRRRSVPTPWTGAEQPEPKGNSVLAEPRVQAEKSQVLYTPDRGRGTLRTSARIATMQATGADDRPDSAVSKKLPEKGKSEKRFAAWESLKAFGWGPSLASLGWLLLLPLLALAVQLLSGSWTLLQPPLVPKSLAAYLRWQLFAGYAGFLLAQALLQALPVGRTVYGFPSKVFKHHVAYKYRLNGWVNLLATAAAFGCLVYYGFPVSTVQLYSLQLLVAVLLTATVLSVLLYIKGRFASRNHRFPGGNTGNVLNDFVVGRELSPRIGEVYDLSALCFRCGLLSWAVLLGCTAWQEFAANKCLGYGFATSAACQLIYICMAFYDEEYYLASVFVTEDALGYVSLVANLALLPLLSSLPSRYLHEWRPTMPLYCLASIGAIFLLGLALLHLSHKRKYSFRRNWPDPSSRGQGLDYLLDKSGNRLLVSGLWGLVRHPNYLGDLLCTLAFALPCGFGHALPYTAVLLQALFLVVRVFEVEGKCRQRYGDLWLRYTQRIKYRLLPYVF</sequence>
<dbReference type="Proteomes" id="UP000805193">
    <property type="component" value="Unassembled WGS sequence"/>
</dbReference>